<reference evidence="6 7" key="1">
    <citation type="submission" date="2020-09" db="EMBL/GenBank/DDBJ databases">
        <title>Characterization of Treponema spp. from bovine digital dermatitis in Korea.</title>
        <authorList>
            <person name="Espiritu H.M."/>
            <person name="Cho Y.I."/>
            <person name="Mamuad L."/>
        </authorList>
    </citation>
    <scope>NUCLEOTIDE SEQUENCE [LARGE SCALE GENOMIC DNA]</scope>
    <source>
        <strain evidence="6 7">KS1</strain>
    </source>
</reference>
<dbReference type="AlphaFoldDB" id="A0A7S6WS02"/>
<dbReference type="PRINTS" id="PR00690">
    <property type="entry name" value="ADHESNFAMILY"/>
</dbReference>
<dbReference type="SUPFAM" id="SSF53807">
    <property type="entry name" value="Helical backbone' metal receptor"/>
    <property type="match status" value="1"/>
</dbReference>
<accession>A0A7S6WS02</accession>
<feature type="chain" id="PRO_5032470016" evidence="5">
    <location>
        <begin position="26"/>
        <end position="322"/>
    </location>
</feature>
<keyword evidence="2 4" id="KW-0813">Transport</keyword>
<dbReference type="GO" id="GO:0030001">
    <property type="term" value="P:metal ion transport"/>
    <property type="evidence" value="ECO:0007669"/>
    <property type="project" value="InterPro"/>
</dbReference>
<proteinExistence type="inferred from homology"/>
<keyword evidence="3 5" id="KW-0732">Signal</keyword>
<dbReference type="RefSeq" id="WP_024465619.1">
    <property type="nucleotide sequence ID" value="NZ_CP061839.1"/>
</dbReference>
<evidence type="ECO:0000256" key="5">
    <source>
        <dbReference type="SAM" id="SignalP"/>
    </source>
</evidence>
<dbReference type="Proteomes" id="UP000593915">
    <property type="component" value="Chromosome"/>
</dbReference>
<feature type="signal peptide" evidence="5">
    <location>
        <begin position="1"/>
        <end position="25"/>
    </location>
</feature>
<evidence type="ECO:0000256" key="1">
    <source>
        <dbReference type="ARBA" id="ARBA00011028"/>
    </source>
</evidence>
<dbReference type="PRINTS" id="PR00691">
    <property type="entry name" value="ADHESINB"/>
</dbReference>
<evidence type="ECO:0000256" key="3">
    <source>
        <dbReference type="ARBA" id="ARBA00022729"/>
    </source>
</evidence>
<evidence type="ECO:0000256" key="4">
    <source>
        <dbReference type="RuleBase" id="RU003512"/>
    </source>
</evidence>
<dbReference type="Pfam" id="PF01297">
    <property type="entry name" value="ZnuA"/>
    <property type="match status" value="1"/>
</dbReference>
<dbReference type="GeneID" id="301090184"/>
<protein>
    <submittedName>
        <fullName evidence="6">Zinc ABC transporter substrate-binding protein</fullName>
    </submittedName>
</protein>
<dbReference type="Gene3D" id="3.40.50.1980">
    <property type="entry name" value="Nitrogenase molybdenum iron protein domain"/>
    <property type="match status" value="2"/>
</dbReference>
<dbReference type="GO" id="GO:0046872">
    <property type="term" value="F:metal ion binding"/>
    <property type="evidence" value="ECO:0007669"/>
    <property type="project" value="InterPro"/>
</dbReference>
<gene>
    <name evidence="6" type="ORF">IFE08_06290</name>
</gene>
<dbReference type="InterPro" id="IPR006129">
    <property type="entry name" value="AdhesinB"/>
</dbReference>
<dbReference type="InterPro" id="IPR006127">
    <property type="entry name" value="ZnuA-like"/>
</dbReference>
<comment type="similarity">
    <text evidence="1 4">Belongs to the bacterial solute-binding protein 9 family.</text>
</comment>
<dbReference type="InterPro" id="IPR050492">
    <property type="entry name" value="Bact_metal-bind_prot9"/>
</dbReference>
<sequence length="322" mass="35921">MKSMLKTVSVSVIFALLAVNLTAMGAKDVPNNGKKNVAVTFDAIKELTEAVAKDKVNIMPIIPPGMEAHGFEPKAKDLAFLSKADVLVYNGLDMEFWLEKALDAVKNDKLVKIEAVEGITPIKAEHHYHGEGVCPICGKVHGHEEGEEHDHHHGEFDPHAWLSLTSAKIMVQNIEKGLSKADPENAQFYKENADKYIAELDMLLKDYTAKFESITNKHFVTGHAAFAYLCRDFKLEQNAVMGVFAEGEPNAKELAELVEYCKKNKVKVIFSEEAASPEISKTLAKELGVKVEKIYTIEIAEDNMSYLERMALNLKKIYENLK</sequence>
<dbReference type="PANTHER" id="PTHR42953:SF3">
    <property type="entry name" value="HIGH-AFFINITY ZINC UPTAKE SYSTEM PROTEIN ZNUA"/>
    <property type="match status" value="1"/>
</dbReference>
<name>A0A7S6WS02_9SPIR</name>
<evidence type="ECO:0000313" key="7">
    <source>
        <dbReference type="Proteomes" id="UP000593915"/>
    </source>
</evidence>
<evidence type="ECO:0000256" key="2">
    <source>
        <dbReference type="ARBA" id="ARBA00022448"/>
    </source>
</evidence>
<evidence type="ECO:0000313" key="6">
    <source>
        <dbReference type="EMBL" id="QOW61944.1"/>
    </source>
</evidence>
<dbReference type="PANTHER" id="PTHR42953">
    <property type="entry name" value="HIGH-AFFINITY ZINC UPTAKE SYSTEM PROTEIN ZNUA-RELATED"/>
    <property type="match status" value="1"/>
</dbReference>
<organism evidence="6 7">
    <name type="scientific">Treponema pedis</name>
    <dbReference type="NCBI Taxonomy" id="409322"/>
    <lineage>
        <taxon>Bacteria</taxon>
        <taxon>Pseudomonadati</taxon>
        <taxon>Spirochaetota</taxon>
        <taxon>Spirochaetia</taxon>
        <taxon>Spirochaetales</taxon>
        <taxon>Treponemataceae</taxon>
        <taxon>Treponema</taxon>
    </lineage>
</organism>
<dbReference type="GO" id="GO:0007155">
    <property type="term" value="P:cell adhesion"/>
    <property type="evidence" value="ECO:0007669"/>
    <property type="project" value="InterPro"/>
</dbReference>
<dbReference type="EMBL" id="CP061839">
    <property type="protein sequence ID" value="QOW61944.1"/>
    <property type="molecule type" value="Genomic_DNA"/>
</dbReference>
<dbReference type="InterPro" id="IPR006128">
    <property type="entry name" value="Lipoprotein_PsaA-like"/>
</dbReference>